<accession>A0A212KB45</accession>
<dbReference type="InterPro" id="IPR000791">
    <property type="entry name" value="Gpr1/Fun34/SatP-like"/>
</dbReference>
<proteinExistence type="inferred from homology"/>
<dbReference type="InterPro" id="IPR047622">
    <property type="entry name" value="GPR1_FUN34_YAAH"/>
</dbReference>
<evidence type="ECO:0000256" key="5">
    <source>
        <dbReference type="ARBA" id="ARBA00023136"/>
    </source>
</evidence>
<evidence type="ECO:0000256" key="2">
    <source>
        <dbReference type="ARBA" id="ARBA00005587"/>
    </source>
</evidence>
<sequence>MTATASPLANPAPLGLFGFGMTTILLNLHNAGLYGLSPTIMAMGIFVGGIAQIIAGSLEYKKGNTFGTTAFIAYGAFWLSLVCIWMAPKLGMEAVDPLSMGFYLAIWGVMTSAMFIGTLKGSTIGKLVFGSLSILFFLLALANFTGSHLIHTIAGVEGLLCGAFAVYEASALVINEKHGRAVLPL</sequence>
<feature type="transmembrane region" description="Helical" evidence="6">
    <location>
        <begin position="40"/>
        <end position="58"/>
    </location>
</feature>
<dbReference type="PANTHER" id="PTHR30178">
    <property type="entry name" value="INNER MEMBRANE PROTEIN YAAH"/>
    <property type="match status" value="1"/>
</dbReference>
<dbReference type="PROSITE" id="PS01114">
    <property type="entry name" value="GPR1_FUN34_YAAH"/>
    <property type="match status" value="1"/>
</dbReference>
<evidence type="ECO:0000313" key="7">
    <source>
        <dbReference type="EMBL" id="SBW08913.1"/>
    </source>
</evidence>
<dbReference type="InterPro" id="IPR047623">
    <property type="entry name" value="SatP"/>
</dbReference>
<feature type="transmembrane region" description="Helical" evidence="6">
    <location>
        <begin position="12"/>
        <end position="34"/>
    </location>
</feature>
<feature type="transmembrane region" description="Helical" evidence="6">
    <location>
        <begin position="100"/>
        <end position="117"/>
    </location>
</feature>
<name>A0A212KB45_9DELT</name>
<dbReference type="GO" id="GO:0071422">
    <property type="term" value="P:succinate transmembrane transport"/>
    <property type="evidence" value="ECO:0007669"/>
    <property type="project" value="TreeGrafter"/>
</dbReference>
<evidence type="ECO:0008006" key="8">
    <source>
        <dbReference type="Google" id="ProtNLM"/>
    </source>
</evidence>
<dbReference type="Pfam" id="PF01184">
    <property type="entry name" value="Gpr1_Fun34_YaaH"/>
    <property type="match status" value="1"/>
</dbReference>
<evidence type="ECO:0000256" key="3">
    <source>
        <dbReference type="ARBA" id="ARBA00022692"/>
    </source>
</evidence>
<keyword evidence="3 6" id="KW-0812">Transmembrane</keyword>
<evidence type="ECO:0000256" key="4">
    <source>
        <dbReference type="ARBA" id="ARBA00022989"/>
    </source>
</evidence>
<dbReference type="NCBIfam" id="NF038013">
    <property type="entry name" value="AceTr_1"/>
    <property type="match status" value="1"/>
</dbReference>
<comment type="subcellular location">
    <subcellularLocation>
        <location evidence="1">Membrane</location>
        <topology evidence="1">Multi-pass membrane protein</topology>
    </subcellularLocation>
</comment>
<feature type="transmembrane region" description="Helical" evidence="6">
    <location>
        <begin position="148"/>
        <end position="167"/>
    </location>
</feature>
<dbReference type="EMBL" id="FLUQ01000005">
    <property type="protein sequence ID" value="SBW08913.1"/>
    <property type="molecule type" value="Genomic_DNA"/>
</dbReference>
<evidence type="ECO:0000256" key="6">
    <source>
        <dbReference type="SAM" id="Phobius"/>
    </source>
</evidence>
<keyword evidence="4 6" id="KW-1133">Transmembrane helix</keyword>
<dbReference type="PANTHER" id="PTHR30178:SF3">
    <property type="entry name" value="SUCCINATE-ACETATE_PROTON SYMPORTER SATP"/>
    <property type="match status" value="1"/>
</dbReference>
<dbReference type="GO" id="GO:0005886">
    <property type="term" value="C:plasma membrane"/>
    <property type="evidence" value="ECO:0007669"/>
    <property type="project" value="TreeGrafter"/>
</dbReference>
<feature type="transmembrane region" description="Helical" evidence="6">
    <location>
        <begin position="124"/>
        <end position="142"/>
    </location>
</feature>
<gene>
    <name evidence="7" type="primary">yaaH</name>
    <name evidence="7" type="ORF">KL86DPRO_50020</name>
</gene>
<organism evidence="7">
    <name type="scientific">uncultured delta proteobacterium</name>
    <dbReference type="NCBI Taxonomy" id="34034"/>
    <lineage>
        <taxon>Bacteria</taxon>
        <taxon>Deltaproteobacteria</taxon>
        <taxon>environmental samples</taxon>
    </lineage>
</organism>
<comment type="similarity">
    <text evidence="2">Belongs to the acetate uptake transporter (AceTr) (TC 2.A.96) family.</text>
</comment>
<dbReference type="GO" id="GO:0015360">
    <property type="term" value="F:acetate:proton symporter activity"/>
    <property type="evidence" value="ECO:0007669"/>
    <property type="project" value="TreeGrafter"/>
</dbReference>
<feature type="transmembrane region" description="Helical" evidence="6">
    <location>
        <begin position="70"/>
        <end position="88"/>
    </location>
</feature>
<reference evidence="7" key="1">
    <citation type="submission" date="2016-04" db="EMBL/GenBank/DDBJ databases">
        <authorList>
            <person name="Evans L.H."/>
            <person name="Alamgir A."/>
            <person name="Owens N."/>
            <person name="Weber N.D."/>
            <person name="Virtaneva K."/>
            <person name="Barbian K."/>
            <person name="Babar A."/>
            <person name="Rosenke K."/>
        </authorList>
    </citation>
    <scope>NUCLEOTIDE SEQUENCE</scope>
    <source>
        <strain evidence="7">86</strain>
    </source>
</reference>
<protein>
    <recommendedName>
        <fullName evidence="8">GPR1/FUN34/yaaH family protein</fullName>
    </recommendedName>
</protein>
<evidence type="ECO:0000256" key="1">
    <source>
        <dbReference type="ARBA" id="ARBA00004141"/>
    </source>
</evidence>
<keyword evidence="5 6" id="KW-0472">Membrane</keyword>
<dbReference type="AlphaFoldDB" id="A0A212KB45"/>